<dbReference type="EMBL" id="JABSOD010000010">
    <property type="protein sequence ID" value="NRQ43245.1"/>
    <property type="molecule type" value="Genomic_DNA"/>
</dbReference>
<evidence type="ECO:0000313" key="8">
    <source>
        <dbReference type="EMBL" id="NRQ43245.1"/>
    </source>
</evidence>
<keyword evidence="9" id="KW-1185">Reference proteome</keyword>
<evidence type="ECO:0000313" key="9">
    <source>
        <dbReference type="Proteomes" id="UP000523161"/>
    </source>
</evidence>
<keyword evidence="2" id="KW-1003">Cell membrane</keyword>
<accession>A0A7Y5EI77</accession>
<protein>
    <recommendedName>
        <fullName evidence="7">Sulfatase N-terminal domain-containing protein</fullName>
    </recommendedName>
</protein>
<keyword evidence="5 6" id="KW-0472">Membrane</keyword>
<dbReference type="AlphaFoldDB" id="A0A7Y5EI77"/>
<dbReference type="Pfam" id="PF00884">
    <property type="entry name" value="Sulfatase"/>
    <property type="match status" value="1"/>
</dbReference>
<name>A0A7Y5EI77_9GAMM</name>
<feature type="transmembrane region" description="Helical" evidence="6">
    <location>
        <begin position="52"/>
        <end position="79"/>
    </location>
</feature>
<dbReference type="SUPFAM" id="SSF53649">
    <property type="entry name" value="Alkaline phosphatase-like"/>
    <property type="match status" value="1"/>
</dbReference>
<keyword evidence="4 6" id="KW-1133">Transmembrane helix</keyword>
<reference evidence="8 9" key="1">
    <citation type="submission" date="2020-06" db="EMBL/GenBank/DDBJ databases">
        <title>Rheinheimera sp. nov., a marine bacterium isolated from coastal.</title>
        <authorList>
            <person name="Yu Q."/>
            <person name="Qi Y."/>
            <person name="Pu J."/>
        </authorList>
    </citation>
    <scope>NUCLEOTIDE SEQUENCE [LARGE SCALE GENOMIC DNA]</scope>
    <source>
        <strain evidence="8 9">YQF-2</strain>
    </source>
</reference>
<evidence type="ECO:0000256" key="1">
    <source>
        <dbReference type="ARBA" id="ARBA00004651"/>
    </source>
</evidence>
<comment type="subcellular location">
    <subcellularLocation>
        <location evidence="1">Cell membrane</location>
        <topology evidence="1">Multi-pass membrane protein</topology>
    </subcellularLocation>
</comment>
<feature type="transmembrane region" description="Helical" evidence="6">
    <location>
        <begin position="100"/>
        <end position="119"/>
    </location>
</feature>
<dbReference type="Proteomes" id="UP000523161">
    <property type="component" value="Unassembled WGS sequence"/>
</dbReference>
<evidence type="ECO:0000259" key="7">
    <source>
        <dbReference type="Pfam" id="PF00884"/>
    </source>
</evidence>
<evidence type="ECO:0000256" key="4">
    <source>
        <dbReference type="ARBA" id="ARBA00022989"/>
    </source>
</evidence>
<dbReference type="PANTHER" id="PTHR47371">
    <property type="entry name" value="LIPOTEICHOIC ACID SYNTHASE"/>
    <property type="match status" value="1"/>
</dbReference>
<dbReference type="InterPro" id="IPR000917">
    <property type="entry name" value="Sulfatase_N"/>
</dbReference>
<gene>
    <name evidence="8" type="ORF">HRH59_11890</name>
</gene>
<dbReference type="Gene3D" id="3.40.720.10">
    <property type="entry name" value="Alkaline Phosphatase, subunit A"/>
    <property type="match status" value="1"/>
</dbReference>
<dbReference type="InterPro" id="IPR017850">
    <property type="entry name" value="Alkaline_phosphatase_core_sf"/>
</dbReference>
<feature type="transmembrane region" description="Helical" evidence="6">
    <location>
        <begin position="12"/>
        <end position="32"/>
    </location>
</feature>
<evidence type="ECO:0000256" key="2">
    <source>
        <dbReference type="ARBA" id="ARBA00022475"/>
    </source>
</evidence>
<dbReference type="GO" id="GO:0005886">
    <property type="term" value="C:plasma membrane"/>
    <property type="evidence" value="ECO:0007669"/>
    <property type="project" value="UniProtKB-SubCell"/>
</dbReference>
<evidence type="ECO:0000256" key="3">
    <source>
        <dbReference type="ARBA" id="ARBA00022692"/>
    </source>
</evidence>
<dbReference type="RefSeq" id="WP_173501483.1">
    <property type="nucleotide sequence ID" value="NZ_JABSOD010000010.1"/>
</dbReference>
<dbReference type="PANTHER" id="PTHR47371:SF3">
    <property type="entry name" value="PHOSPHOGLYCEROL TRANSFERASE I"/>
    <property type="match status" value="1"/>
</dbReference>
<evidence type="ECO:0000256" key="6">
    <source>
        <dbReference type="SAM" id="Phobius"/>
    </source>
</evidence>
<sequence>MHSEIKSFMLSFILIAVLPNIALVVLAAWLDLGRPYVNLDYLLAAVLMFTKLRWLGMTLFVVFFATDVLALLAQIFQFIRLDNLIYLSKFVLQAPSEYQFSILGIFALFFCLTVLFWHIPKLTNAKHALVMLNIGLMAYGVYVYSDSTNTDKLWRLAENHIVGSPTLHTIEHRSRGFLQTFNMDGPAFSGEKPASATALWQERERQPAPKMLLVVSESWGVPVNTDVQKQLLAPLARLGNKILWQAEGELQFHGATVAGELREICNLSPNHFNLRDVTERFDTCLPNYLRSLGYQTSALHGASGVLYDRIYWYPRAGFDEITFFENKVWERRCYSYPGACDFEAIKVAEAALAQPGKQFFYWLTLNSHAIYDLRDLVIDVFDCNKYAIPSNSQVCRNLKLQAQFFFSLAQSIEAGNFSGVEVIIVGDHDPIITNLEEKAAHFVDNKVPWIKFSIRDNKTEFHSVLHGNVAAVTNHTNTKLSK</sequence>
<dbReference type="InterPro" id="IPR050448">
    <property type="entry name" value="OpgB/LTA_synthase_biosynth"/>
</dbReference>
<comment type="caution">
    <text evidence="8">The sequence shown here is derived from an EMBL/GenBank/DDBJ whole genome shotgun (WGS) entry which is preliminary data.</text>
</comment>
<feature type="domain" description="Sulfatase N-terminal" evidence="7">
    <location>
        <begin position="269"/>
        <end position="375"/>
    </location>
</feature>
<organism evidence="8 9">
    <name type="scientific">Rheinheimera lutimaris</name>
    <dbReference type="NCBI Taxonomy" id="2740584"/>
    <lineage>
        <taxon>Bacteria</taxon>
        <taxon>Pseudomonadati</taxon>
        <taxon>Pseudomonadota</taxon>
        <taxon>Gammaproteobacteria</taxon>
        <taxon>Chromatiales</taxon>
        <taxon>Chromatiaceae</taxon>
        <taxon>Rheinheimera</taxon>
    </lineage>
</organism>
<proteinExistence type="predicted"/>
<evidence type="ECO:0000256" key="5">
    <source>
        <dbReference type="ARBA" id="ARBA00023136"/>
    </source>
</evidence>
<keyword evidence="3 6" id="KW-0812">Transmembrane</keyword>